<dbReference type="EMBL" id="KL198063">
    <property type="protein sequence ID" value="KDQ10899.1"/>
    <property type="molecule type" value="Genomic_DNA"/>
</dbReference>
<evidence type="ECO:0000313" key="10">
    <source>
        <dbReference type="EMBL" id="KDQ10899.1"/>
    </source>
</evidence>
<feature type="transmembrane region" description="Helical" evidence="9">
    <location>
        <begin position="37"/>
        <end position="58"/>
    </location>
</feature>
<keyword evidence="4 9" id="KW-0812">Transmembrane</keyword>
<evidence type="ECO:0000256" key="2">
    <source>
        <dbReference type="ARBA" id="ARBA00005245"/>
    </source>
</evidence>
<comment type="subcellular location">
    <subcellularLocation>
        <location evidence="1">Endoplasmic reticulum membrane</location>
        <topology evidence="1">Multi-pass membrane protein</topology>
    </subcellularLocation>
</comment>
<dbReference type="PANTHER" id="PTHR13202">
    <property type="entry name" value="MICROSOMAL SIGNAL PEPTIDASE 12 KDA SUBUNIT"/>
    <property type="match status" value="1"/>
</dbReference>
<keyword evidence="6 9" id="KW-1133">Transmembrane helix</keyword>
<keyword evidence="11" id="KW-1185">Reference proteome</keyword>
<keyword evidence="7 9" id="KW-0472">Membrane</keyword>
<dbReference type="AlphaFoldDB" id="A0A067M5T9"/>
<comment type="function">
    <text evidence="8">Component of the signal peptidase complex (SPC) which catalyzes the cleavage of N-terminal signal sequences from nascent proteins as they are translocated into the lumen of the endoplasmic reticulum. Dispensable for SPC enzymatic activity.</text>
</comment>
<dbReference type="Pfam" id="PF06645">
    <property type="entry name" value="SPC12"/>
    <property type="match status" value="1"/>
</dbReference>
<accession>A0A067M5T9</accession>
<feature type="transmembrane region" description="Helical" evidence="9">
    <location>
        <begin position="12"/>
        <end position="30"/>
    </location>
</feature>
<dbReference type="GO" id="GO:0006465">
    <property type="term" value="P:signal peptide processing"/>
    <property type="evidence" value="ECO:0007669"/>
    <property type="project" value="InterPro"/>
</dbReference>
<dbReference type="OrthoDB" id="263893at2759"/>
<evidence type="ECO:0000256" key="8">
    <source>
        <dbReference type="ARBA" id="ARBA00045204"/>
    </source>
</evidence>
<evidence type="ECO:0000256" key="6">
    <source>
        <dbReference type="ARBA" id="ARBA00022989"/>
    </source>
</evidence>
<evidence type="ECO:0000313" key="11">
    <source>
        <dbReference type="Proteomes" id="UP000027195"/>
    </source>
</evidence>
<reference evidence="11" key="1">
    <citation type="journal article" date="2014" name="Proc. Natl. Acad. Sci. U.S.A.">
        <title>Extensive sampling of basidiomycete genomes demonstrates inadequacy of the white-rot/brown-rot paradigm for wood decay fungi.</title>
        <authorList>
            <person name="Riley R."/>
            <person name="Salamov A.A."/>
            <person name="Brown D.W."/>
            <person name="Nagy L.G."/>
            <person name="Floudas D."/>
            <person name="Held B.W."/>
            <person name="Levasseur A."/>
            <person name="Lombard V."/>
            <person name="Morin E."/>
            <person name="Otillar R."/>
            <person name="Lindquist E.A."/>
            <person name="Sun H."/>
            <person name="LaButti K.M."/>
            <person name="Schmutz J."/>
            <person name="Jabbour D."/>
            <person name="Luo H."/>
            <person name="Baker S.E."/>
            <person name="Pisabarro A.G."/>
            <person name="Walton J.D."/>
            <person name="Blanchette R.A."/>
            <person name="Henrissat B."/>
            <person name="Martin F."/>
            <person name="Cullen D."/>
            <person name="Hibbett D.S."/>
            <person name="Grigoriev I.V."/>
        </authorList>
    </citation>
    <scope>NUCLEOTIDE SEQUENCE [LARGE SCALE GENOMIC DNA]</scope>
    <source>
        <strain evidence="11">FD-172 SS1</strain>
    </source>
</reference>
<dbReference type="PANTHER" id="PTHR13202:SF0">
    <property type="entry name" value="SIGNAL PEPTIDASE COMPLEX SUBUNIT 1"/>
    <property type="match status" value="1"/>
</dbReference>
<comment type="similarity">
    <text evidence="2">Belongs to the SPCS1 family.</text>
</comment>
<evidence type="ECO:0000256" key="7">
    <source>
        <dbReference type="ARBA" id="ARBA00023136"/>
    </source>
</evidence>
<gene>
    <name evidence="10" type="ORF">BOTBODRAFT_115236</name>
</gene>
<dbReference type="HOGENOM" id="CLU_134505_0_1_1"/>
<dbReference type="InterPro" id="IPR009542">
    <property type="entry name" value="Spc1/SPCS1"/>
</dbReference>
<evidence type="ECO:0000256" key="1">
    <source>
        <dbReference type="ARBA" id="ARBA00004477"/>
    </source>
</evidence>
<keyword evidence="5" id="KW-0256">Endoplasmic reticulum</keyword>
<dbReference type="FunCoup" id="A0A067M5T9">
    <property type="interactions" value="71"/>
</dbReference>
<name>A0A067M5T9_BOTB1</name>
<dbReference type="Proteomes" id="UP000027195">
    <property type="component" value="Unassembled WGS sequence"/>
</dbReference>
<protein>
    <recommendedName>
        <fullName evidence="3">Signal peptidase complex subunit 1</fullName>
    </recommendedName>
</protein>
<organism evidence="10 11">
    <name type="scientific">Botryobasidium botryosum (strain FD-172 SS1)</name>
    <dbReference type="NCBI Taxonomy" id="930990"/>
    <lineage>
        <taxon>Eukaryota</taxon>
        <taxon>Fungi</taxon>
        <taxon>Dikarya</taxon>
        <taxon>Basidiomycota</taxon>
        <taxon>Agaricomycotina</taxon>
        <taxon>Agaricomycetes</taxon>
        <taxon>Cantharellales</taxon>
        <taxon>Botryobasidiaceae</taxon>
        <taxon>Botryobasidium</taxon>
    </lineage>
</organism>
<evidence type="ECO:0000256" key="5">
    <source>
        <dbReference type="ARBA" id="ARBA00022824"/>
    </source>
</evidence>
<dbReference type="InParanoid" id="A0A067M5T9"/>
<dbReference type="GO" id="GO:0005787">
    <property type="term" value="C:signal peptidase complex"/>
    <property type="evidence" value="ECO:0007669"/>
    <property type="project" value="InterPro"/>
</dbReference>
<feature type="non-terminal residue" evidence="10">
    <location>
        <position position="1"/>
    </location>
</feature>
<evidence type="ECO:0000256" key="9">
    <source>
        <dbReference type="SAM" id="Phobius"/>
    </source>
</evidence>
<evidence type="ECO:0000256" key="3">
    <source>
        <dbReference type="ARBA" id="ARBA00017059"/>
    </source>
</evidence>
<proteinExistence type="inferred from homology"/>
<dbReference type="STRING" id="930990.A0A067M5T9"/>
<sequence>DFEGQRMAEQLMNYTLYPATVIAFIVGFAFQSLRLSFSILGAAVLLLCLLVLPPWPYLNQHPVPWLPSKASREALSFVNTPKTK</sequence>
<evidence type="ECO:0000256" key="4">
    <source>
        <dbReference type="ARBA" id="ARBA00022692"/>
    </source>
</evidence>
<dbReference type="GO" id="GO:0045047">
    <property type="term" value="P:protein targeting to ER"/>
    <property type="evidence" value="ECO:0007669"/>
    <property type="project" value="TreeGrafter"/>
</dbReference>